<proteinExistence type="predicted"/>
<protein>
    <submittedName>
        <fullName evidence="2">Uncharacterized protein</fullName>
    </submittedName>
</protein>
<evidence type="ECO:0000313" key="2">
    <source>
        <dbReference type="EMBL" id="KAK0731931.1"/>
    </source>
</evidence>
<name>A0AA40EC38_9PEZI</name>
<comment type="caution">
    <text evidence="2">The sequence shown here is derived from an EMBL/GenBank/DDBJ whole genome shotgun (WGS) entry which is preliminary data.</text>
</comment>
<dbReference type="Proteomes" id="UP001172102">
    <property type="component" value="Unassembled WGS sequence"/>
</dbReference>
<keyword evidence="3" id="KW-1185">Reference proteome</keyword>
<evidence type="ECO:0000313" key="3">
    <source>
        <dbReference type="Proteomes" id="UP001172102"/>
    </source>
</evidence>
<organism evidence="2 3">
    <name type="scientific">Lasiosphaeris hirsuta</name>
    <dbReference type="NCBI Taxonomy" id="260670"/>
    <lineage>
        <taxon>Eukaryota</taxon>
        <taxon>Fungi</taxon>
        <taxon>Dikarya</taxon>
        <taxon>Ascomycota</taxon>
        <taxon>Pezizomycotina</taxon>
        <taxon>Sordariomycetes</taxon>
        <taxon>Sordariomycetidae</taxon>
        <taxon>Sordariales</taxon>
        <taxon>Lasiosphaeriaceae</taxon>
        <taxon>Lasiosphaeris</taxon>
    </lineage>
</organism>
<feature type="chain" id="PRO_5041292425" evidence="1">
    <location>
        <begin position="18"/>
        <end position="82"/>
    </location>
</feature>
<sequence>MLLTILIPGAILGQAAAHFYSARENLRQLRRRAEEDGVEWTIAHTYFSDMGGFVLRYRKQPGCLRRIWAHEVSCFVRNPELG</sequence>
<keyword evidence="1" id="KW-0732">Signal</keyword>
<gene>
    <name evidence="2" type="ORF">B0H67DRAFT_566231</name>
</gene>
<feature type="signal peptide" evidence="1">
    <location>
        <begin position="1"/>
        <end position="17"/>
    </location>
</feature>
<accession>A0AA40EC38</accession>
<dbReference type="AlphaFoldDB" id="A0AA40EC38"/>
<reference evidence="2" key="1">
    <citation type="submission" date="2023-06" db="EMBL/GenBank/DDBJ databases">
        <title>Genome-scale phylogeny and comparative genomics of the fungal order Sordariales.</title>
        <authorList>
            <consortium name="Lawrence Berkeley National Laboratory"/>
            <person name="Hensen N."/>
            <person name="Bonometti L."/>
            <person name="Westerberg I."/>
            <person name="Brannstrom I.O."/>
            <person name="Guillou S."/>
            <person name="Cros-Aarteil S."/>
            <person name="Calhoun S."/>
            <person name="Haridas S."/>
            <person name="Kuo A."/>
            <person name="Mondo S."/>
            <person name="Pangilinan J."/>
            <person name="Riley R."/>
            <person name="Labutti K."/>
            <person name="Andreopoulos B."/>
            <person name="Lipzen A."/>
            <person name="Chen C."/>
            <person name="Yanf M."/>
            <person name="Daum C."/>
            <person name="Ng V."/>
            <person name="Clum A."/>
            <person name="Steindorff A."/>
            <person name="Ohm R."/>
            <person name="Martin F."/>
            <person name="Silar P."/>
            <person name="Natvig D."/>
            <person name="Lalanne C."/>
            <person name="Gautier V."/>
            <person name="Ament-Velasquez S.L."/>
            <person name="Kruys A."/>
            <person name="Hutchinson M.I."/>
            <person name="Powell A.J."/>
            <person name="Barry K."/>
            <person name="Miller A.N."/>
            <person name="Grigoriev I.V."/>
            <person name="Debuchy R."/>
            <person name="Gladieux P."/>
            <person name="Thoren M.H."/>
            <person name="Johannesson H."/>
        </authorList>
    </citation>
    <scope>NUCLEOTIDE SEQUENCE</scope>
    <source>
        <strain evidence="2">SMH4607-1</strain>
    </source>
</reference>
<evidence type="ECO:0000256" key="1">
    <source>
        <dbReference type="SAM" id="SignalP"/>
    </source>
</evidence>
<dbReference type="EMBL" id="JAUKUA010000001">
    <property type="protein sequence ID" value="KAK0731931.1"/>
    <property type="molecule type" value="Genomic_DNA"/>
</dbReference>